<organism evidence="3 4">
    <name type="scientific">Solanum verrucosum</name>
    <dbReference type="NCBI Taxonomy" id="315347"/>
    <lineage>
        <taxon>Eukaryota</taxon>
        <taxon>Viridiplantae</taxon>
        <taxon>Streptophyta</taxon>
        <taxon>Embryophyta</taxon>
        <taxon>Tracheophyta</taxon>
        <taxon>Spermatophyta</taxon>
        <taxon>Magnoliopsida</taxon>
        <taxon>eudicotyledons</taxon>
        <taxon>Gunneridae</taxon>
        <taxon>Pentapetalae</taxon>
        <taxon>asterids</taxon>
        <taxon>lamiids</taxon>
        <taxon>Solanales</taxon>
        <taxon>Solanaceae</taxon>
        <taxon>Solanoideae</taxon>
        <taxon>Solaneae</taxon>
        <taxon>Solanum</taxon>
    </lineage>
</organism>
<gene>
    <name evidence="3" type="ORF">MTR67_049798</name>
</gene>
<evidence type="ECO:0000313" key="4">
    <source>
        <dbReference type="Proteomes" id="UP001234989"/>
    </source>
</evidence>
<keyword evidence="2" id="KW-0472">Membrane</keyword>
<dbReference type="InterPro" id="IPR001611">
    <property type="entry name" value="Leu-rich_rpt"/>
</dbReference>
<name>A0AAF0V443_SOLVR</name>
<keyword evidence="2" id="KW-0812">Transmembrane</keyword>
<dbReference type="PANTHER" id="PTHR45631">
    <property type="entry name" value="OS07G0107800 PROTEIN-RELATED"/>
    <property type="match status" value="1"/>
</dbReference>
<feature type="compositionally biased region" description="Polar residues" evidence="1">
    <location>
        <begin position="50"/>
        <end position="88"/>
    </location>
</feature>
<feature type="region of interest" description="Disordered" evidence="1">
    <location>
        <begin position="50"/>
        <end position="96"/>
    </location>
</feature>
<evidence type="ECO:0000256" key="1">
    <source>
        <dbReference type="SAM" id="MobiDB-lite"/>
    </source>
</evidence>
<feature type="transmembrane region" description="Helical" evidence="2">
    <location>
        <begin position="99"/>
        <end position="117"/>
    </location>
</feature>
<evidence type="ECO:0000256" key="2">
    <source>
        <dbReference type="SAM" id="Phobius"/>
    </source>
</evidence>
<protein>
    <submittedName>
        <fullName evidence="3">Uncharacterized protein</fullName>
    </submittedName>
</protein>
<keyword evidence="2" id="KW-1133">Transmembrane helix</keyword>
<reference evidence="3" key="1">
    <citation type="submission" date="2023-08" db="EMBL/GenBank/DDBJ databases">
        <title>A de novo genome assembly of Solanum verrucosum Schlechtendal, a Mexican diploid species geographically isolated from the other diploid A-genome species in potato relatives.</title>
        <authorList>
            <person name="Hosaka K."/>
        </authorList>
    </citation>
    <scope>NUCLEOTIDE SEQUENCE</scope>
    <source>
        <tissue evidence="3">Young leaves</tissue>
    </source>
</reference>
<evidence type="ECO:0000313" key="3">
    <source>
        <dbReference type="EMBL" id="WMV56413.1"/>
    </source>
</evidence>
<dbReference type="Gene3D" id="3.80.10.10">
    <property type="entry name" value="Ribonuclease Inhibitor"/>
    <property type="match status" value="1"/>
</dbReference>
<dbReference type="InterPro" id="IPR032675">
    <property type="entry name" value="LRR_dom_sf"/>
</dbReference>
<keyword evidence="4" id="KW-1185">Reference proteome</keyword>
<dbReference type="Proteomes" id="UP001234989">
    <property type="component" value="Chromosome 11"/>
</dbReference>
<dbReference type="SUPFAM" id="SSF52058">
    <property type="entry name" value="L domain-like"/>
    <property type="match status" value="1"/>
</dbReference>
<dbReference type="PANTHER" id="PTHR45631:SF44">
    <property type="entry name" value="CARBOHYDRATE-BINDING PROTEIN OF THE ER PROTEIN"/>
    <property type="match status" value="1"/>
</dbReference>
<dbReference type="PRINTS" id="PR00019">
    <property type="entry name" value="LEURICHRPT"/>
</dbReference>
<accession>A0AAF0V443</accession>
<dbReference type="AlphaFoldDB" id="A0AAF0V443"/>
<dbReference type="Pfam" id="PF13855">
    <property type="entry name" value="LRR_8"/>
    <property type="match status" value="1"/>
</dbReference>
<proteinExistence type="predicted"/>
<sequence length="154" mass="16435">MDALETIDLSNNNLDGPIPDFFGTLPNLKELNLANNKFSGPVPASLSNKNGLTIDTSGNSDLCSSSDESCQNNDSSSPGNDQPSTGSTKNNNKKKKNNLPIILGTTILTFSLVWAIAGQISGGRTPFVDRVQMSENFEKNPEVAAHDHQNSTNV</sequence>
<dbReference type="EMBL" id="CP133622">
    <property type="protein sequence ID" value="WMV56413.1"/>
    <property type="molecule type" value="Genomic_DNA"/>
</dbReference>